<evidence type="ECO:0000313" key="1">
    <source>
        <dbReference type="EMBL" id="WXB93098.1"/>
    </source>
</evidence>
<name>A0ABZ2N5W0_9BACI</name>
<reference evidence="1 2" key="1">
    <citation type="submission" date="2024-02" db="EMBL/GenBank/DDBJ databases">
        <title>Seven novel Bacillus-like species.</title>
        <authorList>
            <person name="Liu G."/>
        </authorList>
    </citation>
    <scope>NUCLEOTIDE SEQUENCE [LARGE SCALE GENOMIC DNA]</scope>
    <source>
        <strain evidence="1 2">FJAT-52991</strain>
    </source>
</reference>
<keyword evidence="2" id="KW-1185">Reference proteome</keyword>
<gene>
    <name evidence="1" type="ORF">WDJ61_18045</name>
</gene>
<dbReference type="Proteomes" id="UP001387364">
    <property type="component" value="Chromosome"/>
</dbReference>
<sequence length="116" mass="12144">MFHRSSIIGGVLSGALSQIQDTRSLNQGHLSRKDYAVCTTQNITGTFGIMAGMEYGGAVGSSLLPGVGSILGMTVGGIIGDRIGSYVGRQAGHMIFHNPALLGNHPLLLEGIERTY</sequence>
<proteinExistence type="predicted"/>
<organism evidence="1 2">
    <name type="scientific">Bacillus kandeliae</name>
    <dbReference type="NCBI Taxonomy" id="3129297"/>
    <lineage>
        <taxon>Bacteria</taxon>
        <taxon>Bacillati</taxon>
        <taxon>Bacillota</taxon>
        <taxon>Bacilli</taxon>
        <taxon>Bacillales</taxon>
        <taxon>Bacillaceae</taxon>
        <taxon>Bacillus</taxon>
    </lineage>
</organism>
<evidence type="ECO:0008006" key="3">
    <source>
        <dbReference type="Google" id="ProtNLM"/>
    </source>
</evidence>
<accession>A0ABZ2N5W0</accession>
<protein>
    <recommendedName>
        <fullName evidence="3">Glycine zipper domain-containing protein</fullName>
    </recommendedName>
</protein>
<dbReference type="EMBL" id="CP147404">
    <property type="protein sequence ID" value="WXB93098.1"/>
    <property type="molecule type" value="Genomic_DNA"/>
</dbReference>
<evidence type="ECO:0000313" key="2">
    <source>
        <dbReference type="Proteomes" id="UP001387364"/>
    </source>
</evidence>
<dbReference type="RefSeq" id="WP_338752290.1">
    <property type="nucleotide sequence ID" value="NZ_CP147404.1"/>
</dbReference>